<dbReference type="SUPFAM" id="SSF50630">
    <property type="entry name" value="Acid proteases"/>
    <property type="match status" value="1"/>
</dbReference>
<dbReference type="InterPro" id="IPR043128">
    <property type="entry name" value="Rev_trsase/Diguanyl_cyclase"/>
</dbReference>
<keyword evidence="16" id="KW-0233">DNA recombination</keyword>
<keyword evidence="20" id="KW-1185">Reference proteome</keyword>
<sequence length="1834" mass="206064">MAEGLSVAMLAGLSLQDPFGASNPTRTELEDWYKREFSKEISGPPVAPRPRKQYEEKTGSSPKELSLNKPKGFTGDHEKFTTWLLSLRTYLMLNGHIYDSNEKQIGFALSYMTGGSALAFKENYIEGCVADGINFYITESFAEFVQKLKNIYEVGDVKATSMLHLANIRQGTRPLAEYVSQFLMLMNCAGIKDGVPMGTFFGKGLATFLSDQILSLGLTPESVQDWIKAATAINTAEATKCVFKGTDTAEDCRNLYYSEHKAMTLKKFRDPDAMDIDRGKPKTVRPLECYGCKGLHLKRDCPREKGKFDKQKHINELHSQIQQLEDTLDVPSHGPEEELPKNFTDFGTYDTKQCTVNEVKKYEYKKGLFVPSLAGIAKLIDHDEKGVWTLVNSGAETNVIDWRTIRQFNTPTQPVETWTLRGVTGTTKEVVSKIASLCIRIWGKELRVRAYITNLGNWERLILGMPWMAEHNLIINWHSRMLIGWDLKPGDMDKKHPKALKSEFPTVQKTTISTELEAKITKEAVSLPDQYKRYEVVFSETDIPLPEHRGRLDHEIKLMESFKLKKGSIYPLSAKEKEELDEFLDENLAYIKTLLDDLASSSYFAKFDVWWGFTNIQIKAGDEWKAVFFTPRGVFEPLVMFLRQTNAPPTFQRYMNETFSHMIGERKVVIFMDDVIVHGKTREELTTRVSEFLQNCKDENLRLKIAKSTFKTQEVDFLGYRIKNGQYSPCSIKTAAIKDWPVPTNLKELHSFIGFCNFYQMFIANFLQIAHPLHLLTKKDQEYIWGEVQQRAFQELKNWLTSSPVLQLLDLSKPFFVQTNASKLGTGTVLLQKDDTGVSHPCAYLSQALVEAEQNYQVYDLELLAVIRVLKAWWPYLVSPTEPTVFYTDHQNITYFRQPQDLMVRQMRWHSILQEYPIRFMHISGHKNGAPDLLSWMAHFVPSVTPQLTLIPDSLVDCKRGGVKNPSSCSFSVKTTKIAQKPKQTPMSSTVDGQRPSEESSKTAVLLGKGVLTLSNELAAKAREYCTQRKEKKEYQEEKIAKNKKRIYIPADLRREALREYHDARPAGHPGIGAMMKKVLKHLWWPTIHCDVCQYVHGCQTCQAPKVNTHPTSPPITPHDVASNPFLFKQVSVDLVTDLPPARGCDSILTIVNQGLTKAAFFLPTNKTASSAEIAKLYHDAVYPNYGIPDAVISDRGPQFVSSFTRDLYSKSGIELKATTAYRPQSNGEAERVNQEIGTYLHMYCAEKPADWSLYLADAQFAHNSRIHSTHGQTPFYLLHGYEPTAYPSDVANTPGLAEERLEQLAANQDKAIIVHKRAQEAMIARKPGLAYKKFELMPRRLGPFEIIEEISPVVYKLKLPETWRVHNVFHASLLMPQVVTPEYGIPAEPPLPELVDGESEFEVESILQHKFMGRKKEIRYLVQWHGLQVHPSPVMSSSYDVTTTYNSLNDTVYDIFDLDAYCSSLSPSIPDSEPVPNAPAPGPHLKRYPKTHGHPRLSPAVIPSPTVTSASTQPIDQPAKPNKGKGRQHAAPAPSPACSVDPQPSTSTDSVGLTPEQHLCLVRVLKRLDEWFAQGWEPGVDKSRLWALAEVFNSAESVAEGSLSNIRHADLAWRLSDSEGWEKSARSSIMGAIDIQVTITKILFKDYGELLIDSFRSFLGQKEAELGDSGRPSCLSGLPLPEAESQGDSKPDVPKRVRFQGLDSAVRGACDVRAERNEGHRLLADVSDAQVPIGPVSCSLSMSLPLEPMLFVPATPLVCSLTGHSPLSSSTTNYATFSRVVDASPTPTPSEDFDAFGATPSGTGLLTMTKLVDQFMEDQLTQEFFPVMLAEDS</sequence>
<dbReference type="InterPro" id="IPR041373">
    <property type="entry name" value="RT_RNaseH"/>
</dbReference>
<feature type="region of interest" description="Disordered" evidence="17">
    <location>
        <begin position="1667"/>
        <end position="1696"/>
    </location>
</feature>
<dbReference type="CDD" id="cd01647">
    <property type="entry name" value="RT_LTR"/>
    <property type="match status" value="1"/>
</dbReference>
<evidence type="ECO:0000259" key="18">
    <source>
        <dbReference type="PROSITE" id="PS50994"/>
    </source>
</evidence>
<keyword evidence="13" id="KW-0695">RNA-directed DNA polymerase</keyword>
<keyword evidence="4" id="KW-0548">Nucleotidyltransferase</keyword>
<keyword evidence="7" id="KW-0064">Aspartyl protease</keyword>
<feature type="compositionally biased region" description="Polar residues" evidence="17">
    <location>
        <begin position="1543"/>
        <end position="1552"/>
    </location>
</feature>
<dbReference type="GO" id="GO:0003887">
    <property type="term" value="F:DNA-directed DNA polymerase activity"/>
    <property type="evidence" value="ECO:0007669"/>
    <property type="project" value="UniProtKB-KW"/>
</dbReference>
<dbReference type="SUPFAM" id="SSF54160">
    <property type="entry name" value="Chromo domain-like"/>
    <property type="match status" value="1"/>
</dbReference>
<dbReference type="SUPFAM" id="SSF53098">
    <property type="entry name" value="Ribonuclease H-like"/>
    <property type="match status" value="1"/>
</dbReference>
<evidence type="ECO:0000256" key="14">
    <source>
        <dbReference type="ARBA" id="ARBA00022932"/>
    </source>
</evidence>
<dbReference type="Gene3D" id="3.10.10.10">
    <property type="entry name" value="HIV Type 1 Reverse Transcriptase, subunit A, domain 1"/>
    <property type="match status" value="1"/>
</dbReference>
<evidence type="ECO:0000256" key="16">
    <source>
        <dbReference type="ARBA" id="ARBA00023172"/>
    </source>
</evidence>
<evidence type="ECO:0000256" key="4">
    <source>
        <dbReference type="ARBA" id="ARBA00022695"/>
    </source>
</evidence>
<gene>
    <name evidence="19" type="ORF">SCLCIDRAFT_33454</name>
</gene>
<dbReference type="FunFam" id="3.30.70.270:FF:000003">
    <property type="entry name" value="Transposon Ty3-G Gag-Pol polyprotein"/>
    <property type="match status" value="1"/>
</dbReference>
<dbReference type="GO" id="GO:0046872">
    <property type="term" value="F:metal ion binding"/>
    <property type="evidence" value="ECO:0007669"/>
    <property type="project" value="UniProtKB-KW"/>
</dbReference>
<reference evidence="19 20" key="1">
    <citation type="submission" date="2014-04" db="EMBL/GenBank/DDBJ databases">
        <authorList>
            <consortium name="DOE Joint Genome Institute"/>
            <person name="Kuo A."/>
            <person name="Kohler A."/>
            <person name="Nagy L.G."/>
            <person name="Floudas D."/>
            <person name="Copeland A."/>
            <person name="Barry K.W."/>
            <person name="Cichocki N."/>
            <person name="Veneault-Fourrey C."/>
            <person name="LaButti K."/>
            <person name="Lindquist E.A."/>
            <person name="Lipzen A."/>
            <person name="Lundell T."/>
            <person name="Morin E."/>
            <person name="Murat C."/>
            <person name="Sun H."/>
            <person name="Tunlid A."/>
            <person name="Henrissat B."/>
            <person name="Grigoriev I.V."/>
            <person name="Hibbett D.S."/>
            <person name="Martin F."/>
            <person name="Nordberg H.P."/>
            <person name="Cantor M.N."/>
            <person name="Hua S.X."/>
        </authorList>
    </citation>
    <scope>NUCLEOTIDE SEQUENCE [LARGE SCALE GENOMIC DNA]</scope>
    <source>
        <strain evidence="19 20">Foug A</strain>
    </source>
</reference>
<dbReference type="InterPro" id="IPR036397">
    <property type="entry name" value="RNaseH_sf"/>
</dbReference>
<feature type="compositionally biased region" description="Basic residues" evidence="17">
    <location>
        <begin position="1485"/>
        <end position="1496"/>
    </location>
</feature>
<dbReference type="GO" id="GO:0006310">
    <property type="term" value="P:DNA recombination"/>
    <property type="evidence" value="ECO:0007669"/>
    <property type="project" value="UniProtKB-KW"/>
</dbReference>
<feature type="compositionally biased region" description="Polar residues" evidence="17">
    <location>
        <begin position="977"/>
        <end position="992"/>
    </location>
</feature>
<dbReference type="Pfam" id="PF00078">
    <property type="entry name" value="RVT_1"/>
    <property type="match status" value="1"/>
</dbReference>
<evidence type="ECO:0000256" key="15">
    <source>
        <dbReference type="ARBA" id="ARBA00023125"/>
    </source>
</evidence>
<evidence type="ECO:0000256" key="17">
    <source>
        <dbReference type="SAM" id="MobiDB-lite"/>
    </source>
</evidence>
<dbReference type="Gene3D" id="2.40.70.10">
    <property type="entry name" value="Acid Proteases"/>
    <property type="match status" value="1"/>
</dbReference>
<dbReference type="GO" id="GO:0006508">
    <property type="term" value="P:proteolysis"/>
    <property type="evidence" value="ECO:0007669"/>
    <property type="project" value="UniProtKB-KW"/>
</dbReference>
<feature type="region of interest" description="Disordered" evidence="17">
    <location>
        <begin position="977"/>
        <end position="999"/>
    </location>
</feature>
<organism evidence="19 20">
    <name type="scientific">Scleroderma citrinum Foug A</name>
    <dbReference type="NCBI Taxonomy" id="1036808"/>
    <lineage>
        <taxon>Eukaryota</taxon>
        <taxon>Fungi</taxon>
        <taxon>Dikarya</taxon>
        <taxon>Basidiomycota</taxon>
        <taxon>Agaricomycotina</taxon>
        <taxon>Agaricomycetes</taxon>
        <taxon>Agaricomycetidae</taxon>
        <taxon>Boletales</taxon>
        <taxon>Sclerodermatineae</taxon>
        <taxon>Sclerodermataceae</taxon>
        <taxon>Scleroderma</taxon>
    </lineage>
</organism>
<dbReference type="InterPro" id="IPR050951">
    <property type="entry name" value="Retrovirus_Pol_polyprotein"/>
</dbReference>
<dbReference type="GO" id="GO:0003964">
    <property type="term" value="F:RNA-directed DNA polymerase activity"/>
    <property type="evidence" value="ECO:0007669"/>
    <property type="project" value="UniProtKB-KW"/>
</dbReference>
<evidence type="ECO:0000256" key="2">
    <source>
        <dbReference type="ARBA" id="ARBA00022670"/>
    </source>
</evidence>
<keyword evidence="5" id="KW-0540">Nuclease</keyword>
<dbReference type="Pfam" id="PF24626">
    <property type="entry name" value="SH3_Tf2-1"/>
    <property type="match status" value="1"/>
</dbReference>
<dbReference type="CDD" id="cd00303">
    <property type="entry name" value="retropepsin_like"/>
    <property type="match status" value="1"/>
</dbReference>
<dbReference type="OrthoDB" id="3341476at2759"/>
<dbReference type="CDD" id="cd09274">
    <property type="entry name" value="RNase_HI_RT_Ty3"/>
    <property type="match status" value="1"/>
</dbReference>
<dbReference type="Pfam" id="PF17921">
    <property type="entry name" value="Integrase_H2C2"/>
    <property type="match status" value="1"/>
</dbReference>
<dbReference type="GO" id="GO:0003677">
    <property type="term" value="F:DNA binding"/>
    <property type="evidence" value="ECO:0007669"/>
    <property type="project" value="UniProtKB-KW"/>
</dbReference>
<evidence type="ECO:0000313" key="20">
    <source>
        <dbReference type="Proteomes" id="UP000053989"/>
    </source>
</evidence>
<protein>
    <recommendedName>
        <fullName evidence="1">RNA-directed DNA polymerase</fullName>
        <ecNumber evidence="1">2.7.7.49</ecNumber>
    </recommendedName>
</protein>
<keyword evidence="15" id="KW-0238">DNA-binding</keyword>
<keyword evidence="2" id="KW-0645">Protease</keyword>
<dbReference type="InterPro" id="IPR021109">
    <property type="entry name" value="Peptidase_aspartic_dom_sf"/>
</dbReference>
<evidence type="ECO:0000256" key="11">
    <source>
        <dbReference type="ARBA" id="ARBA00022884"/>
    </source>
</evidence>
<evidence type="ECO:0000256" key="10">
    <source>
        <dbReference type="ARBA" id="ARBA00022842"/>
    </source>
</evidence>
<keyword evidence="3" id="KW-0808">Transferase</keyword>
<dbReference type="InterPro" id="IPR043502">
    <property type="entry name" value="DNA/RNA_pol_sf"/>
</dbReference>
<dbReference type="InterPro" id="IPR000477">
    <property type="entry name" value="RT_dom"/>
</dbReference>
<dbReference type="PROSITE" id="PS50994">
    <property type="entry name" value="INTEGRASE"/>
    <property type="match status" value="1"/>
</dbReference>
<dbReference type="InterPro" id="IPR016197">
    <property type="entry name" value="Chromo-like_dom_sf"/>
</dbReference>
<dbReference type="Gene3D" id="3.30.420.10">
    <property type="entry name" value="Ribonuclease H-like superfamily/Ribonuclease H"/>
    <property type="match status" value="1"/>
</dbReference>
<dbReference type="GO" id="GO:0003723">
    <property type="term" value="F:RNA binding"/>
    <property type="evidence" value="ECO:0007669"/>
    <property type="project" value="UniProtKB-KW"/>
</dbReference>
<dbReference type="InterPro" id="IPR041588">
    <property type="entry name" value="Integrase_H2C2"/>
</dbReference>
<keyword evidence="6" id="KW-0479">Metal-binding</keyword>
<dbReference type="GO" id="GO:0004190">
    <property type="term" value="F:aspartic-type endopeptidase activity"/>
    <property type="evidence" value="ECO:0007669"/>
    <property type="project" value="UniProtKB-KW"/>
</dbReference>
<dbReference type="FunFam" id="3.30.70.270:FF:000020">
    <property type="entry name" value="Transposon Tf2-6 polyprotein-like Protein"/>
    <property type="match status" value="1"/>
</dbReference>
<keyword evidence="8" id="KW-0255">Endonuclease</keyword>
<dbReference type="GO" id="GO:0015074">
    <property type="term" value="P:DNA integration"/>
    <property type="evidence" value="ECO:0007669"/>
    <property type="project" value="UniProtKB-KW"/>
</dbReference>
<dbReference type="EC" id="2.7.7.49" evidence="1"/>
<dbReference type="Gene3D" id="3.30.70.270">
    <property type="match status" value="2"/>
</dbReference>
<dbReference type="STRING" id="1036808.A0A0C2YNV3"/>
<evidence type="ECO:0000256" key="1">
    <source>
        <dbReference type="ARBA" id="ARBA00012493"/>
    </source>
</evidence>
<dbReference type="GO" id="GO:0005634">
    <property type="term" value="C:nucleus"/>
    <property type="evidence" value="ECO:0007669"/>
    <property type="project" value="UniProtKB-ARBA"/>
</dbReference>
<reference evidence="20" key="2">
    <citation type="submission" date="2015-01" db="EMBL/GenBank/DDBJ databases">
        <title>Evolutionary Origins and Diversification of the Mycorrhizal Mutualists.</title>
        <authorList>
            <consortium name="DOE Joint Genome Institute"/>
            <consortium name="Mycorrhizal Genomics Consortium"/>
            <person name="Kohler A."/>
            <person name="Kuo A."/>
            <person name="Nagy L.G."/>
            <person name="Floudas D."/>
            <person name="Copeland A."/>
            <person name="Barry K.W."/>
            <person name="Cichocki N."/>
            <person name="Veneault-Fourrey C."/>
            <person name="LaButti K."/>
            <person name="Lindquist E.A."/>
            <person name="Lipzen A."/>
            <person name="Lundell T."/>
            <person name="Morin E."/>
            <person name="Murat C."/>
            <person name="Riley R."/>
            <person name="Ohm R."/>
            <person name="Sun H."/>
            <person name="Tunlid A."/>
            <person name="Henrissat B."/>
            <person name="Grigoriev I.V."/>
            <person name="Hibbett D.S."/>
            <person name="Martin F."/>
        </authorList>
    </citation>
    <scope>NUCLEOTIDE SEQUENCE [LARGE SCALE GENOMIC DNA]</scope>
    <source>
        <strain evidence="20">Foug A</strain>
    </source>
</reference>
<dbReference type="PANTHER" id="PTHR37984:SF5">
    <property type="entry name" value="PROTEIN NYNRIN-LIKE"/>
    <property type="match status" value="1"/>
</dbReference>
<evidence type="ECO:0000256" key="7">
    <source>
        <dbReference type="ARBA" id="ARBA00022750"/>
    </source>
</evidence>
<keyword evidence="10" id="KW-0460">Magnesium</keyword>
<accession>A0A0C2YNV3</accession>
<evidence type="ECO:0000256" key="3">
    <source>
        <dbReference type="ARBA" id="ARBA00022679"/>
    </source>
</evidence>
<evidence type="ECO:0000256" key="8">
    <source>
        <dbReference type="ARBA" id="ARBA00022759"/>
    </source>
</evidence>
<dbReference type="GO" id="GO:0004519">
    <property type="term" value="F:endonuclease activity"/>
    <property type="evidence" value="ECO:0007669"/>
    <property type="project" value="UniProtKB-KW"/>
</dbReference>
<evidence type="ECO:0000256" key="12">
    <source>
        <dbReference type="ARBA" id="ARBA00022908"/>
    </source>
</evidence>
<feature type="domain" description="Integrase catalytic" evidence="18">
    <location>
        <begin position="1121"/>
        <end position="1283"/>
    </location>
</feature>
<keyword evidence="14" id="KW-0239">DNA-directed DNA polymerase</keyword>
<name>A0A0C2YNV3_9AGAM</name>
<evidence type="ECO:0000313" key="19">
    <source>
        <dbReference type="EMBL" id="KIM51413.1"/>
    </source>
</evidence>
<feature type="region of interest" description="Disordered" evidence="17">
    <location>
        <begin position="40"/>
        <end position="71"/>
    </location>
</feature>
<dbReference type="Proteomes" id="UP000053989">
    <property type="component" value="Unassembled WGS sequence"/>
</dbReference>
<dbReference type="Gene3D" id="1.10.340.70">
    <property type="match status" value="1"/>
</dbReference>
<dbReference type="PANTHER" id="PTHR37984">
    <property type="entry name" value="PROTEIN CBG26694"/>
    <property type="match status" value="1"/>
</dbReference>
<evidence type="ECO:0000256" key="9">
    <source>
        <dbReference type="ARBA" id="ARBA00022801"/>
    </source>
</evidence>
<dbReference type="InParanoid" id="A0A0C2YNV3"/>
<dbReference type="EMBL" id="KN822259">
    <property type="protein sequence ID" value="KIM51413.1"/>
    <property type="molecule type" value="Genomic_DNA"/>
</dbReference>
<evidence type="ECO:0000256" key="6">
    <source>
        <dbReference type="ARBA" id="ARBA00022723"/>
    </source>
</evidence>
<dbReference type="SUPFAM" id="SSF56672">
    <property type="entry name" value="DNA/RNA polymerases"/>
    <property type="match status" value="1"/>
</dbReference>
<feature type="compositionally biased region" description="Polar residues" evidence="17">
    <location>
        <begin position="1506"/>
        <end position="1516"/>
    </location>
</feature>
<dbReference type="HOGENOM" id="CLU_237291_0_0_1"/>
<evidence type="ECO:0000256" key="5">
    <source>
        <dbReference type="ARBA" id="ARBA00022722"/>
    </source>
</evidence>
<dbReference type="InterPro" id="IPR012337">
    <property type="entry name" value="RNaseH-like_sf"/>
</dbReference>
<dbReference type="Gene3D" id="2.40.50.40">
    <property type="match status" value="1"/>
</dbReference>
<keyword evidence="9" id="KW-0378">Hydrolase</keyword>
<keyword evidence="11" id="KW-0694">RNA-binding</keyword>
<dbReference type="Pfam" id="PF17917">
    <property type="entry name" value="RT_RNaseH"/>
    <property type="match status" value="1"/>
</dbReference>
<dbReference type="InterPro" id="IPR056924">
    <property type="entry name" value="SH3_Tf2-1"/>
</dbReference>
<dbReference type="InterPro" id="IPR001584">
    <property type="entry name" value="Integrase_cat-core"/>
</dbReference>
<keyword evidence="12" id="KW-0229">DNA integration</keyword>
<feature type="region of interest" description="Disordered" evidence="17">
    <location>
        <begin position="1468"/>
        <end position="1553"/>
    </location>
</feature>
<evidence type="ECO:0000256" key="13">
    <source>
        <dbReference type="ARBA" id="ARBA00022918"/>
    </source>
</evidence>
<proteinExistence type="predicted"/>